<organism evidence="2 3">
    <name type="scientific">Cohnella thailandensis</name>
    <dbReference type="NCBI Taxonomy" id="557557"/>
    <lineage>
        <taxon>Bacteria</taxon>
        <taxon>Bacillati</taxon>
        <taxon>Bacillota</taxon>
        <taxon>Bacilli</taxon>
        <taxon>Bacillales</taxon>
        <taxon>Paenibacillaceae</taxon>
        <taxon>Cohnella</taxon>
    </lineage>
</organism>
<keyword evidence="1" id="KW-1133">Transmembrane helix</keyword>
<sequence length="164" mass="18747">MRLYPISILISVALICALLLYSLRYARTVLHPAEIVVNWLMFGAVSEHWFYVIALLWKRIYYDKNLIIMSNIILTEVVLLPGLFVWALFGWFHPGLSAYQKAIAMAWWFILASGAKYALHALGLTTNVGWNQGMMLADVGSRLIVALAFAYLYRNLLSKEGYLR</sequence>
<comment type="caution">
    <text evidence="2">The sequence shown here is derived from an EMBL/GenBank/DDBJ whole genome shotgun (WGS) entry which is preliminary data.</text>
</comment>
<reference evidence="2 3" key="1">
    <citation type="submission" date="2020-08" db="EMBL/GenBank/DDBJ databases">
        <title>Cohnella phylogeny.</title>
        <authorList>
            <person name="Dunlap C."/>
        </authorList>
    </citation>
    <scope>NUCLEOTIDE SEQUENCE [LARGE SCALE GENOMIC DNA]</scope>
    <source>
        <strain evidence="2 3">DSM 25241</strain>
    </source>
</reference>
<evidence type="ECO:0000313" key="3">
    <source>
        <dbReference type="Proteomes" id="UP000535838"/>
    </source>
</evidence>
<accession>A0A841SQY1</accession>
<gene>
    <name evidence="2" type="ORF">H7B67_09545</name>
</gene>
<feature type="transmembrane region" description="Helical" evidence="1">
    <location>
        <begin position="66"/>
        <end position="90"/>
    </location>
</feature>
<keyword evidence="3" id="KW-1185">Reference proteome</keyword>
<evidence type="ECO:0000313" key="2">
    <source>
        <dbReference type="EMBL" id="MBB6634354.1"/>
    </source>
</evidence>
<evidence type="ECO:0000256" key="1">
    <source>
        <dbReference type="SAM" id="Phobius"/>
    </source>
</evidence>
<feature type="transmembrane region" description="Helical" evidence="1">
    <location>
        <begin position="139"/>
        <end position="157"/>
    </location>
</feature>
<keyword evidence="1" id="KW-0472">Membrane</keyword>
<dbReference type="AlphaFoldDB" id="A0A841SQY1"/>
<dbReference type="EMBL" id="JACJVQ010000006">
    <property type="protein sequence ID" value="MBB6634354.1"/>
    <property type="molecule type" value="Genomic_DNA"/>
</dbReference>
<keyword evidence="1" id="KW-0812">Transmembrane</keyword>
<feature type="transmembrane region" description="Helical" evidence="1">
    <location>
        <begin position="35"/>
        <end position="54"/>
    </location>
</feature>
<name>A0A841SQY1_9BACL</name>
<dbReference type="Proteomes" id="UP000535838">
    <property type="component" value="Unassembled WGS sequence"/>
</dbReference>
<dbReference type="RefSeq" id="WP_185119567.1">
    <property type="nucleotide sequence ID" value="NZ_JACJVQ010000006.1"/>
</dbReference>
<feature type="transmembrane region" description="Helical" evidence="1">
    <location>
        <begin position="102"/>
        <end position="119"/>
    </location>
</feature>
<feature type="transmembrane region" description="Helical" evidence="1">
    <location>
        <begin position="6"/>
        <end position="23"/>
    </location>
</feature>
<proteinExistence type="predicted"/>
<protein>
    <submittedName>
        <fullName evidence="2">Uncharacterized protein</fullName>
    </submittedName>
</protein>